<feature type="domain" description="Thiolase N-terminal" evidence="1">
    <location>
        <begin position="10"/>
        <end position="227"/>
    </location>
</feature>
<keyword evidence="4" id="KW-1185">Reference proteome</keyword>
<feature type="domain" description="Thiolase C-terminal" evidence="2">
    <location>
        <begin position="266"/>
        <end position="390"/>
    </location>
</feature>
<dbReference type="PANTHER" id="PTHR42870:SF6">
    <property type="entry name" value="ACETYL-COA C-ACYLTRANSFERASE"/>
    <property type="match status" value="1"/>
</dbReference>
<dbReference type="RefSeq" id="WP_104831490.1">
    <property type="nucleotide sequence ID" value="NZ_PJCH01000015.1"/>
</dbReference>
<organism evidence="3 4">
    <name type="scientific">Hyphococcus luteus</name>
    <dbReference type="NCBI Taxonomy" id="2058213"/>
    <lineage>
        <taxon>Bacteria</taxon>
        <taxon>Pseudomonadati</taxon>
        <taxon>Pseudomonadota</taxon>
        <taxon>Alphaproteobacteria</taxon>
        <taxon>Parvularculales</taxon>
        <taxon>Parvularculaceae</taxon>
        <taxon>Hyphococcus</taxon>
    </lineage>
</organism>
<dbReference type="Pfam" id="PF22691">
    <property type="entry name" value="Thiolase_C_1"/>
    <property type="match status" value="1"/>
</dbReference>
<evidence type="ECO:0000313" key="3">
    <source>
        <dbReference type="EMBL" id="PQA86278.1"/>
    </source>
</evidence>
<dbReference type="Pfam" id="PF00108">
    <property type="entry name" value="Thiolase_N"/>
    <property type="match status" value="1"/>
</dbReference>
<name>A0A2S7K1H7_9PROT</name>
<dbReference type="AlphaFoldDB" id="A0A2S7K1H7"/>
<dbReference type="InterPro" id="IPR016039">
    <property type="entry name" value="Thiolase-like"/>
</dbReference>
<dbReference type="GO" id="GO:0003988">
    <property type="term" value="F:acetyl-CoA C-acyltransferase activity"/>
    <property type="evidence" value="ECO:0007669"/>
    <property type="project" value="UniProtKB-ARBA"/>
</dbReference>
<dbReference type="EMBL" id="PJCH01000015">
    <property type="protein sequence ID" value="PQA86278.1"/>
    <property type="molecule type" value="Genomic_DNA"/>
</dbReference>
<proteinExistence type="predicted"/>
<dbReference type="SUPFAM" id="SSF53901">
    <property type="entry name" value="Thiolase-like"/>
    <property type="match status" value="2"/>
</dbReference>
<evidence type="ECO:0000259" key="2">
    <source>
        <dbReference type="Pfam" id="PF22691"/>
    </source>
</evidence>
<keyword evidence="3" id="KW-0808">Transferase</keyword>
<reference evidence="3 4" key="1">
    <citation type="submission" date="2017-12" db="EMBL/GenBank/DDBJ databases">
        <authorList>
            <person name="Hurst M.R.H."/>
        </authorList>
    </citation>
    <scope>NUCLEOTIDE SEQUENCE [LARGE SCALE GENOMIC DNA]</scope>
    <source>
        <strain evidence="3 4">SY-3-19</strain>
    </source>
</reference>
<dbReference type="Gene3D" id="3.40.47.10">
    <property type="match status" value="1"/>
</dbReference>
<dbReference type="InterPro" id="IPR020616">
    <property type="entry name" value="Thiolase_N"/>
</dbReference>
<dbReference type="NCBIfam" id="NF004810">
    <property type="entry name" value="PRK06157.1"/>
    <property type="match status" value="1"/>
</dbReference>
<sequence length="401" mass="41829">MTSGIRDKVAIIGMGCSKFGERFDCDAQDLMLEAFIEARADAGIETSEIDAAWLGHAMPDLGMGPTATPASVALRLQNIPVTRVENACATGTEALRGAVYAVASGAARIALAIGVEKLKDTGFGGLPEFDFGPRASLFAPSMSAPGGFAQLAAAYGAKHKVNASDLKRAMAHVSWKSHENGAVNPKAHLRRRVDMDTIIKAPMIAAPLGLFDCCGVSDGAACAIVTTPEVAAGLGKKHESVMVKALQLAVSNGVEASHSSWDGASIITTRSAAKRAYTEAGVENPRKALSLIEVHDCFSITELVTMEDLFLSDEGSAVVDVLDGFYDREGGVPCQVDGGLKCFGHPIGASGLRMAYEVYTQLLGRAGERQLSSPTLGLTHNLGGFPHENVSGIGIFGLPGV</sequence>
<dbReference type="OrthoDB" id="9790314at2"/>
<comment type="caution">
    <text evidence="3">The sequence shown here is derived from an EMBL/GenBank/DDBJ whole genome shotgun (WGS) entry which is preliminary data.</text>
</comment>
<accession>A0A2S7K1H7</accession>
<gene>
    <name evidence="3" type="ORF">CW354_18185</name>
</gene>
<dbReference type="CDD" id="cd00829">
    <property type="entry name" value="SCP-x_thiolase"/>
    <property type="match status" value="1"/>
</dbReference>
<protein>
    <submittedName>
        <fullName evidence="3">Acetyl-CoA acetyltransferase</fullName>
    </submittedName>
</protein>
<dbReference type="PIRSF" id="PIRSF000429">
    <property type="entry name" value="Ac-CoA_Ac_transf"/>
    <property type="match status" value="1"/>
</dbReference>
<evidence type="ECO:0000313" key="4">
    <source>
        <dbReference type="Proteomes" id="UP000239504"/>
    </source>
</evidence>
<dbReference type="PANTHER" id="PTHR42870">
    <property type="entry name" value="ACETYL-COA C-ACETYLTRANSFERASE"/>
    <property type="match status" value="1"/>
</dbReference>
<evidence type="ECO:0000259" key="1">
    <source>
        <dbReference type="Pfam" id="PF00108"/>
    </source>
</evidence>
<dbReference type="InterPro" id="IPR002155">
    <property type="entry name" value="Thiolase"/>
</dbReference>
<dbReference type="InterPro" id="IPR055140">
    <property type="entry name" value="Thiolase_C_2"/>
</dbReference>
<dbReference type="Proteomes" id="UP000239504">
    <property type="component" value="Unassembled WGS sequence"/>
</dbReference>